<dbReference type="GO" id="GO:0050897">
    <property type="term" value="F:cobalt ion binding"/>
    <property type="evidence" value="ECO:0007669"/>
    <property type="project" value="TreeGrafter"/>
</dbReference>
<dbReference type="EMBL" id="FRAC01000010">
    <property type="protein sequence ID" value="SHK28124.1"/>
    <property type="molecule type" value="Genomic_DNA"/>
</dbReference>
<name>A0A1M6R6P1_9FIRM</name>
<sequence length="182" mass="20355">MLCDKCKKNEAKVYYTEIINGEKKEQHLCEECALEYTSFSMGSGILNQEMTLGSLLSSILGNYASAGNIHGTEEAETEPVCKNCGMTYSEFLKEGRFGCAECYGSFQKGLEKSLRNIQGSDTHTGKKPKGFETGTEKLVKELSEIDKLSIKLQDAIEKEEFEEAARLRDRIRQLKKEEVGNA</sequence>
<dbReference type="PANTHER" id="PTHR38430">
    <property type="entry name" value="PROTEIN-ARGININE KINASE ACTIVATOR PROTEIN"/>
    <property type="match status" value="1"/>
</dbReference>
<keyword evidence="3" id="KW-0808">Transferase</keyword>
<dbReference type="GO" id="GO:0008270">
    <property type="term" value="F:zinc ion binding"/>
    <property type="evidence" value="ECO:0007669"/>
    <property type="project" value="TreeGrafter"/>
</dbReference>
<dbReference type="Gene3D" id="4.10.860.10">
    <property type="entry name" value="UVR domain"/>
    <property type="match status" value="1"/>
</dbReference>
<dbReference type="PROSITE" id="PS50151">
    <property type="entry name" value="UVR"/>
    <property type="match status" value="1"/>
</dbReference>
<keyword evidence="4" id="KW-1185">Reference proteome</keyword>
<feature type="coiled-coil region" evidence="1">
    <location>
        <begin position="138"/>
        <end position="177"/>
    </location>
</feature>
<feature type="domain" description="UVR" evidence="2">
    <location>
        <begin position="142"/>
        <end position="177"/>
    </location>
</feature>
<protein>
    <submittedName>
        <fullName evidence="3">Protein-arginine kinase activator protein McsA</fullName>
    </submittedName>
</protein>
<dbReference type="OrthoDB" id="9788704at2"/>
<evidence type="ECO:0000259" key="2">
    <source>
        <dbReference type="PROSITE" id="PS50151"/>
    </source>
</evidence>
<dbReference type="Pfam" id="PF02151">
    <property type="entry name" value="UVR"/>
    <property type="match status" value="1"/>
</dbReference>
<evidence type="ECO:0000313" key="4">
    <source>
        <dbReference type="Proteomes" id="UP000184386"/>
    </source>
</evidence>
<dbReference type="PIRSF" id="PIRSF015034">
    <property type="entry name" value="YacH"/>
    <property type="match status" value="1"/>
</dbReference>
<dbReference type="InterPro" id="IPR001943">
    <property type="entry name" value="UVR_dom"/>
</dbReference>
<dbReference type="GO" id="GO:1990170">
    <property type="term" value="P:stress response to cadmium ion"/>
    <property type="evidence" value="ECO:0007669"/>
    <property type="project" value="TreeGrafter"/>
</dbReference>
<dbReference type="InterPro" id="IPR036876">
    <property type="entry name" value="UVR_dom_sf"/>
</dbReference>
<accession>A0A1M6R6P1</accession>
<dbReference type="GO" id="GO:0005507">
    <property type="term" value="F:copper ion binding"/>
    <property type="evidence" value="ECO:0007669"/>
    <property type="project" value="TreeGrafter"/>
</dbReference>
<reference evidence="3 4" key="1">
    <citation type="submission" date="2016-11" db="EMBL/GenBank/DDBJ databases">
        <authorList>
            <person name="Jaros S."/>
            <person name="Januszkiewicz K."/>
            <person name="Wedrychowicz H."/>
        </authorList>
    </citation>
    <scope>NUCLEOTIDE SEQUENCE [LARGE SCALE GENOMIC DNA]</scope>
    <source>
        <strain evidence="3 4">DSM 15929</strain>
    </source>
</reference>
<gene>
    <name evidence="3" type="ORF">SAMN02745136_02168</name>
</gene>
<dbReference type="GO" id="GO:1990169">
    <property type="term" value="P:stress response to copper ion"/>
    <property type="evidence" value="ECO:0007669"/>
    <property type="project" value="TreeGrafter"/>
</dbReference>
<dbReference type="GO" id="GO:0016301">
    <property type="term" value="F:kinase activity"/>
    <property type="evidence" value="ECO:0007669"/>
    <property type="project" value="UniProtKB-KW"/>
</dbReference>
<dbReference type="Proteomes" id="UP000184386">
    <property type="component" value="Unassembled WGS sequence"/>
</dbReference>
<dbReference type="InterPro" id="IPR025542">
    <property type="entry name" value="YacH"/>
</dbReference>
<evidence type="ECO:0000256" key="1">
    <source>
        <dbReference type="SAM" id="Coils"/>
    </source>
</evidence>
<keyword evidence="1" id="KW-0175">Coiled coil</keyword>
<dbReference type="SUPFAM" id="SSF46600">
    <property type="entry name" value="C-terminal UvrC-binding domain of UvrB"/>
    <property type="match status" value="1"/>
</dbReference>
<proteinExistence type="predicted"/>
<evidence type="ECO:0000313" key="3">
    <source>
        <dbReference type="EMBL" id="SHK28124.1"/>
    </source>
</evidence>
<dbReference type="GO" id="GO:0046870">
    <property type="term" value="F:cadmium ion binding"/>
    <property type="evidence" value="ECO:0007669"/>
    <property type="project" value="TreeGrafter"/>
</dbReference>
<organism evidence="3 4">
    <name type="scientific">Anaerocolumna jejuensis DSM 15929</name>
    <dbReference type="NCBI Taxonomy" id="1121322"/>
    <lineage>
        <taxon>Bacteria</taxon>
        <taxon>Bacillati</taxon>
        <taxon>Bacillota</taxon>
        <taxon>Clostridia</taxon>
        <taxon>Lachnospirales</taxon>
        <taxon>Lachnospiraceae</taxon>
        <taxon>Anaerocolumna</taxon>
    </lineage>
</organism>
<dbReference type="PANTHER" id="PTHR38430:SF1">
    <property type="entry name" value="PROTEIN-ARGININE KINASE ACTIVATOR PROTEIN"/>
    <property type="match status" value="1"/>
</dbReference>
<dbReference type="STRING" id="1121322.SAMN02745136_02168"/>
<dbReference type="RefSeq" id="WP_073275669.1">
    <property type="nucleotide sequence ID" value="NZ_FRAC01000010.1"/>
</dbReference>
<dbReference type="AlphaFoldDB" id="A0A1M6R6P1"/>
<keyword evidence="3" id="KW-0418">Kinase</keyword>